<evidence type="ECO:0000313" key="2">
    <source>
        <dbReference type="EMBL" id="KUJ19337.1"/>
    </source>
</evidence>
<dbReference type="EMBL" id="KQ947411">
    <property type="protein sequence ID" value="KUJ19337.1"/>
    <property type="molecule type" value="Genomic_DNA"/>
</dbReference>
<feature type="signal peptide" evidence="1">
    <location>
        <begin position="1"/>
        <end position="18"/>
    </location>
</feature>
<dbReference type="GeneID" id="28832095"/>
<sequence length="336" mass="36604">MKYSLLLGTFAISGLTAAENLEARIDCNKDSCFHAALDDSKGRLSCQSFMAKTVASAIVIATVTSTYTHFNNNKLNPTTTVASVKSITSDKSGHYTVTPTIVPESISLACGSGIDSEKKIQDKYSSACSCYYRPKTLSVATATVTSVEFLPTTVSDFRLMVLFDNGTTSYAVDNSTSDSWSTITYIGLEQNTKNPALFALAPDSRLRLESQGKVSMVQETYHNFEVITLYPFPLAFVNDSTTSHFKPMGFHITDTHNSGNASIFTVGVSPVTDDEYDFRGDPASTHNMTVIMACDKDFHGLCIGTPAFQNEFFDAGNKTSKDGKYHLVQLQAVPMF</sequence>
<dbReference type="InParanoid" id="A0A194XHT7"/>
<name>A0A194XHT7_MOLSC</name>
<feature type="chain" id="PRO_5008268314" evidence="1">
    <location>
        <begin position="19"/>
        <end position="336"/>
    </location>
</feature>
<keyword evidence="1" id="KW-0732">Signal</keyword>
<gene>
    <name evidence="2" type="ORF">LY89DRAFT_780299</name>
</gene>
<dbReference type="OrthoDB" id="10586993at2759"/>
<reference evidence="2 3" key="1">
    <citation type="submission" date="2015-10" db="EMBL/GenBank/DDBJ databases">
        <title>Full genome of DAOMC 229536 Phialocephala scopiformis, a fungal endophyte of spruce producing the potent anti-insectan compound rugulosin.</title>
        <authorList>
            <consortium name="DOE Joint Genome Institute"/>
            <person name="Walker A.K."/>
            <person name="Frasz S.L."/>
            <person name="Seifert K.A."/>
            <person name="Miller J.D."/>
            <person name="Mondo S.J."/>
            <person name="Labutti K."/>
            <person name="Lipzen A."/>
            <person name="Dockter R."/>
            <person name="Kennedy M."/>
            <person name="Grigoriev I.V."/>
            <person name="Spatafora J.W."/>
        </authorList>
    </citation>
    <scope>NUCLEOTIDE SEQUENCE [LARGE SCALE GENOMIC DNA]</scope>
    <source>
        <strain evidence="2 3">CBS 120377</strain>
    </source>
</reference>
<organism evidence="2 3">
    <name type="scientific">Mollisia scopiformis</name>
    <name type="common">Conifer needle endophyte fungus</name>
    <name type="synonym">Phialocephala scopiformis</name>
    <dbReference type="NCBI Taxonomy" id="149040"/>
    <lineage>
        <taxon>Eukaryota</taxon>
        <taxon>Fungi</taxon>
        <taxon>Dikarya</taxon>
        <taxon>Ascomycota</taxon>
        <taxon>Pezizomycotina</taxon>
        <taxon>Leotiomycetes</taxon>
        <taxon>Helotiales</taxon>
        <taxon>Mollisiaceae</taxon>
        <taxon>Mollisia</taxon>
    </lineage>
</organism>
<proteinExistence type="predicted"/>
<dbReference type="AlphaFoldDB" id="A0A194XHT7"/>
<accession>A0A194XHT7</accession>
<evidence type="ECO:0000313" key="3">
    <source>
        <dbReference type="Proteomes" id="UP000070700"/>
    </source>
</evidence>
<dbReference type="RefSeq" id="XP_018073692.1">
    <property type="nucleotide sequence ID" value="XM_018222369.1"/>
</dbReference>
<dbReference type="KEGG" id="psco:LY89DRAFT_780299"/>
<protein>
    <submittedName>
        <fullName evidence="2">Uncharacterized protein</fullName>
    </submittedName>
</protein>
<dbReference type="Proteomes" id="UP000070700">
    <property type="component" value="Unassembled WGS sequence"/>
</dbReference>
<keyword evidence="3" id="KW-1185">Reference proteome</keyword>
<evidence type="ECO:0000256" key="1">
    <source>
        <dbReference type="SAM" id="SignalP"/>
    </source>
</evidence>